<dbReference type="RefSeq" id="WP_252622184.1">
    <property type="nucleotide sequence ID" value="NZ_CP099490.1"/>
</dbReference>
<keyword evidence="1" id="KW-0238">DNA-binding</keyword>
<dbReference type="Proteomes" id="UP001056535">
    <property type="component" value="Chromosome"/>
</dbReference>
<sequence length="279" mass="30874">MGTRPGPDGWLTSGAFGAATGLSPKALRLYDASGLLAPAEVDPHSGYRYYAPEQVGVARRIALLRQARMPLDRIESLITAADAEAAVLLHRWWSEQEREVGRREGIVAYLRDELLDHPAPDFHVRSRLASERTVATATVHVTQTDLVPTIVRLRNDLRDHVAQGGARHTEEHWVIYHGTVTPDSDGPIEVCVPYEGAAAPAREVTLQVEPAHEEAWVPLTAAECTYPPILHAYAAVERWIREYGRLAGPPREIYPVPWDDRPDAGPVAEIARPYLPPFS</sequence>
<dbReference type="Gene3D" id="1.10.1660.10">
    <property type="match status" value="1"/>
</dbReference>
<keyword evidence="4" id="KW-1185">Reference proteome</keyword>
<dbReference type="InterPro" id="IPR009061">
    <property type="entry name" value="DNA-bd_dom_put_sf"/>
</dbReference>
<evidence type="ECO:0000313" key="4">
    <source>
        <dbReference type="Proteomes" id="UP001056535"/>
    </source>
</evidence>
<dbReference type="InterPro" id="IPR047057">
    <property type="entry name" value="MerR_fam"/>
</dbReference>
<dbReference type="PANTHER" id="PTHR30204">
    <property type="entry name" value="REDOX-CYCLING DRUG-SENSING TRANSCRIPTIONAL ACTIVATOR SOXR"/>
    <property type="match status" value="1"/>
</dbReference>
<feature type="domain" description="HTH merR-type" evidence="2">
    <location>
        <begin position="19"/>
        <end position="80"/>
    </location>
</feature>
<accession>A0ABY4YKC6</accession>
<protein>
    <submittedName>
        <fullName evidence="3">MerR family transcriptional regulator</fullName>
    </submittedName>
</protein>
<name>A0ABY4YKC6_9MICO</name>
<dbReference type="PANTHER" id="PTHR30204:SF97">
    <property type="entry name" value="MERR FAMILY REGULATORY PROTEIN"/>
    <property type="match status" value="1"/>
</dbReference>
<gene>
    <name evidence="3" type="ORF">NF557_04855</name>
</gene>
<proteinExistence type="predicted"/>
<reference evidence="3" key="1">
    <citation type="submission" date="2022-06" db="EMBL/GenBank/DDBJ databases">
        <title>Ornithinimicrobium JY.X270.</title>
        <authorList>
            <person name="Huang Y."/>
        </authorList>
    </citation>
    <scope>NUCLEOTIDE SEQUENCE</scope>
    <source>
        <strain evidence="3">JY.X270</strain>
    </source>
</reference>
<evidence type="ECO:0000259" key="2">
    <source>
        <dbReference type="PROSITE" id="PS50937"/>
    </source>
</evidence>
<evidence type="ECO:0000313" key="3">
    <source>
        <dbReference type="EMBL" id="USQ77248.1"/>
    </source>
</evidence>
<dbReference type="SUPFAM" id="SSF46955">
    <property type="entry name" value="Putative DNA-binding domain"/>
    <property type="match status" value="1"/>
</dbReference>
<dbReference type="Pfam" id="PF13411">
    <property type="entry name" value="MerR_1"/>
    <property type="match status" value="1"/>
</dbReference>
<dbReference type="InterPro" id="IPR011256">
    <property type="entry name" value="Reg_factor_effector_dom_sf"/>
</dbReference>
<dbReference type="PROSITE" id="PS50937">
    <property type="entry name" value="HTH_MERR_2"/>
    <property type="match status" value="1"/>
</dbReference>
<dbReference type="EMBL" id="CP099490">
    <property type="protein sequence ID" value="USQ77248.1"/>
    <property type="molecule type" value="Genomic_DNA"/>
</dbReference>
<dbReference type="InterPro" id="IPR000551">
    <property type="entry name" value="MerR-type_HTH_dom"/>
</dbReference>
<evidence type="ECO:0000256" key="1">
    <source>
        <dbReference type="ARBA" id="ARBA00023125"/>
    </source>
</evidence>
<dbReference type="SMART" id="SM00422">
    <property type="entry name" value="HTH_MERR"/>
    <property type="match status" value="1"/>
</dbReference>
<organism evidence="3 4">
    <name type="scientific">Ornithinimicrobium cryptoxanthini</name>
    <dbReference type="NCBI Taxonomy" id="2934161"/>
    <lineage>
        <taxon>Bacteria</taxon>
        <taxon>Bacillati</taxon>
        <taxon>Actinomycetota</taxon>
        <taxon>Actinomycetes</taxon>
        <taxon>Micrococcales</taxon>
        <taxon>Ornithinimicrobiaceae</taxon>
        <taxon>Ornithinimicrobium</taxon>
    </lineage>
</organism>
<dbReference type="Gene3D" id="3.20.80.10">
    <property type="entry name" value="Regulatory factor, effector binding domain"/>
    <property type="match status" value="1"/>
</dbReference>